<dbReference type="AlphaFoldDB" id="A0A699RMK4"/>
<accession>A0A699RMK4</accession>
<proteinExistence type="predicted"/>
<name>A0A699RMK4_TANCI</name>
<comment type="caution">
    <text evidence="2">The sequence shown here is derived from an EMBL/GenBank/DDBJ whole genome shotgun (WGS) entry which is preliminary data.</text>
</comment>
<gene>
    <name evidence="2" type="ORF">Tci_858836</name>
</gene>
<organism evidence="2">
    <name type="scientific">Tanacetum cinerariifolium</name>
    <name type="common">Dalmatian daisy</name>
    <name type="synonym">Chrysanthemum cinerariifolium</name>
    <dbReference type="NCBI Taxonomy" id="118510"/>
    <lineage>
        <taxon>Eukaryota</taxon>
        <taxon>Viridiplantae</taxon>
        <taxon>Streptophyta</taxon>
        <taxon>Embryophyta</taxon>
        <taxon>Tracheophyta</taxon>
        <taxon>Spermatophyta</taxon>
        <taxon>Magnoliopsida</taxon>
        <taxon>eudicotyledons</taxon>
        <taxon>Gunneridae</taxon>
        <taxon>Pentapetalae</taxon>
        <taxon>asterids</taxon>
        <taxon>campanulids</taxon>
        <taxon>Asterales</taxon>
        <taxon>Asteraceae</taxon>
        <taxon>Asteroideae</taxon>
        <taxon>Anthemideae</taxon>
        <taxon>Anthemidinae</taxon>
        <taxon>Tanacetum</taxon>
    </lineage>
</organism>
<feature type="compositionally biased region" description="Low complexity" evidence="1">
    <location>
        <begin position="12"/>
        <end position="26"/>
    </location>
</feature>
<evidence type="ECO:0000256" key="1">
    <source>
        <dbReference type="SAM" id="MobiDB-lite"/>
    </source>
</evidence>
<dbReference type="EMBL" id="BKCJ011107394">
    <property type="protein sequence ID" value="GFC86866.1"/>
    <property type="molecule type" value="Genomic_DNA"/>
</dbReference>
<feature type="non-terminal residue" evidence="2">
    <location>
        <position position="1"/>
    </location>
</feature>
<protein>
    <submittedName>
        <fullName evidence="2">Putative ribonuclease H-like domain-containing protein</fullName>
    </submittedName>
</protein>
<feature type="non-terminal residue" evidence="2">
    <location>
        <position position="114"/>
    </location>
</feature>
<reference evidence="2" key="1">
    <citation type="journal article" date="2019" name="Sci. Rep.">
        <title>Draft genome of Tanacetum cinerariifolium, the natural source of mosquito coil.</title>
        <authorList>
            <person name="Yamashiro T."/>
            <person name="Shiraishi A."/>
            <person name="Satake H."/>
            <person name="Nakayama K."/>
        </authorList>
    </citation>
    <scope>NUCLEOTIDE SEQUENCE</scope>
</reference>
<feature type="region of interest" description="Disordered" evidence="1">
    <location>
        <begin position="1"/>
        <end position="26"/>
    </location>
</feature>
<evidence type="ECO:0000313" key="2">
    <source>
        <dbReference type="EMBL" id="GFC86866.1"/>
    </source>
</evidence>
<sequence length="114" mass="11545">AGSVPAGSIPTSSVPASSVPAGSVSAGSVPAAGVLAGSVDSAGFDDPAASESILAIFNPDHADNSTLPPSHSLGSIARIEAIRLFLAFASYIGFMIYQMDVKSAFLYEEIEEEV</sequence>